<dbReference type="AlphaFoldDB" id="A0AA38LL68"/>
<dbReference type="InterPro" id="IPR043128">
    <property type="entry name" value="Rev_trsase/Diguanyl_cyclase"/>
</dbReference>
<keyword evidence="2" id="KW-1185">Reference proteome</keyword>
<dbReference type="PANTHER" id="PTHR24559">
    <property type="entry name" value="TRANSPOSON TY3-I GAG-POL POLYPROTEIN"/>
    <property type="match status" value="1"/>
</dbReference>
<accession>A0AA38LL68</accession>
<reference evidence="1 2" key="1">
    <citation type="journal article" date="2021" name="Nat. Plants">
        <title>The Taxus genome provides insights into paclitaxel biosynthesis.</title>
        <authorList>
            <person name="Xiong X."/>
            <person name="Gou J."/>
            <person name="Liao Q."/>
            <person name="Li Y."/>
            <person name="Zhou Q."/>
            <person name="Bi G."/>
            <person name="Li C."/>
            <person name="Du R."/>
            <person name="Wang X."/>
            <person name="Sun T."/>
            <person name="Guo L."/>
            <person name="Liang H."/>
            <person name="Lu P."/>
            <person name="Wu Y."/>
            <person name="Zhang Z."/>
            <person name="Ro D.K."/>
            <person name="Shang Y."/>
            <person name="Huang S."/>
            <person name="Yan J."/>
        </authorList>
    </citation>
    <scope>NUCLEOTIDE SEQUENCE [LARGE SCALE GENOMIC DNA]</scope>
    <source>
        <strain evidence="1">Ta-2019</strain>
    </source>
</reference>
<dbReference type="PANTHER" id="PTHR24559:SF444">
    <property type="entry name" value="REVERSE TRANSCRIPTASE DOMAIN-CONTAINING PROTEIN"/>
    <property type="match status" value="1"/>
</dbReference>
<dbReference type="SUPFAM" id="SSF56672">
    <property type="entry name" value="DNA/RNA polymerases"/>
    <property type="match status" value="1"/>
</dbReference>
<dbReference type="InterPro" id="IPR053134">
    <property type="entry name" value="RNA-dir_DNA_polymerase"/>
</dbReference>
<proteinExistence type="predicted"/>
<comment type="caution">
    <text evidence="1">The sequence shown here is derived from an EMBL/GenBank/DDBJ whole genome shotgun (WGS) entry which is preliminary data.</text>
</comment>
<dbReference type="EMBL" id="JAHRHJ020000002">
    <property type="protein sequence ID" value="KAH9327814.1"/>
    <property type="molecule type" value="Genomic_DNA"/>
</dbReference>
<dbReference type="Proteomes" id="UP000824469">
    <property type="component" value="Unassembled WGS sequence"/>
</dbReference>
<evidence type="ECO:0000313" key="2">
    <source>
        <dbReference type="Proteomes" id="UP000824469"/>
    </source>
</evidence>
<evidence type="ECO:0008006" key="3">
    <source>
        <dbReference type="Google" id="ProtNLM"/>
    </source>
</evidence>
<sequence>DLFPHGYHEFKGVHYSLGEMRINLKYGALPVRKSPYRMNPNMRVRVKEELDKMIEFDIIKAMEESEWISPLVINIKKDGWIRICVDYRDLNVICIIDPFPTPFTKEILEGAAGCEVYSFMDGFSGYHQ</sequence>
<gene>
    <name evidence="1" type="ORF">KI387_043748</name>
</gene>
<feature type="non-terminal residue" evidence="1">
    <location>
        <position position="128"/>
    </location>
</feature>
<name>A0AA38LL68_TAXCH</name>
<organism evidence="1 2">
    <name type="scientific">Taxus chinensis</name>
    <name type="common">Chinese yew</name>
    <name type="synonym">Taxus wallichiana var. chinensis</name>
    <dbReference type="NCBI Taxonomy" id="29808"/>
    <lineage>
        <taxon>Eukaryota</taxon>
        <taxon>Viridiplantae</taxon>
        <taxon>Streptophyta</taxon>
        <taxon>Embryophyta</taxon>
        <taxon>Tracheophyta</taxon>
        <taxon>Spermatophyta</taxon>
        <taxon>Pinopsida</taxon>
        <taxon>Pinidae</taxon>
        <taxon>Conifers II</taxon>
        <taxon>Cupressales</taxon>
        <taxon>Taxaceae</taxon>
        <taxon>Taxus</taxon>
    </lineage>
</organism>
<feature type="non-terminal residue" evidence="1">
    <location>
        <position position="1"/>
    </location>
</feature>
<dbReference type="Gene3D" id="3.30.70.270">
    <property type="match status" value="1"/>
</dbReference>
<evidence type="ECO:0000313" key="1">
    <source>
        <dbReference type="EMBL" id="KAH9327814.1"/>
    </source>
</evidence>
<protein>
    <recommendedName>
        <fullName evidence="3">Reverse transcriptase</fullName>
    </recommendedName>
</protein>
<dbReference type="InterPro" id="IPR043502">
    <property type="entry name" value="DNA/RNA_pol_sf"/>
</dbReference>
<dbReference type="Gene3D" id="3.10.10.10">
    <property type="entry name" value="HIV Type 1 Reverse Transcriptase, subunit A, domain 1"/>
    <property type="match status" value="1"/>
</dbReference>